<organism evidence="9 10">
    <name type="scientific">Oceanobacter antarcticus</name>
    <dbReference type="NCBI Taxonomy" id="3133425"/>
    <lineage>
        <taxon>Bacteria</taxon>
        <taxon>Pseudomonadati</taxon>
        <taxon>Pseudomonadota</taxon>
        <taxon>Gammaproteobacteria</taxon>
        <taxon>Oceanospirillales</taxon>
        <taxon>Oceanospirillaceae</taxon>
        <taxon>Oceanobacter</taxon>
    </lineage>
</organism>
<evidence type="ECO:0000256" key="1">
    <source>
        <dbReference type="ARBA" id="ARBA00022448"/>
    </source>
</evidence>
<dbReference type="Gene3D" id="1.10.760.10">
    <property type="entry name" value="Cytochrome c-like domain"/>
    <property type="match status" value="1"/>
</dbReference>
<keyword evidence="1" id="KW-0813">Transport</keyword>
<evidence type="ECO:0000256" key="2">
    <source>
        <dbReference type="ARBA" id="ARBA00022617"/>
    </source>
</evidence>
<comment type="caution">
    <text evidence="9">The sequence shown here is derived from an EMBL/GenBank/DDBJ whole genome shotgun (WGS) entry which is preliminary data.</text>
</comment>
<dbReference type="PROSITE" id="PS51007">
    <property type="entry name" value="CYTC"/>
    <property type="match status" value="1"/>
</dbReference>
<evidence type="ECO:0000256" key="6">
    <source>
        <dbReference type="PROSITE-ProRule" id="PRU00433"/>
    </source>
</evidence>
<name>A0ABW8NFL1_9GAMM</name>
<feature type="signal peptide" evidence="7">
    <location>
        <begin position="1"/>
        <end position="21"/>
    </location>
</feature>
<accession>A0ABW8NFL1</accession>
<dbReference type="EMBL" id="JBBKTX010000004">
    <property type="protein sequence ID" value="MFK4751702.1"/>
    <property type="molecule type" value="Genomic_DNA"/>
</dbReference>
<evidence type="ECO:0000256" key="3">
    <source>
        <dbReference type="ARBA" id="ARBA00022723"/>
    </source>
</evidence>
<evidence type="ECO:0000313" key="10">
    <source>
        <dbReference type="Proteomes" id="UP001620597"/>
    </source>
</evidence>
<feature type="domain" description="Cytochrome c" evidence="8">
    <location>
        <begin position="54"/>
        <end position="134"/>
    </location>
</feature>
<protein>
    <submittedName>
        <fullName evidence="9">C-type cytochrome</fullName>
    </submittedName>
</protein>
<keyword evidence="3 6" id="KW-0479">Metal-binding</keyword>
<evidence type="ECO:0000259" key="8">
    <source>
        <dbReference type="PROSITE" id="PS51007"/>
    </source>
</evidence>
<dbReference type="InterPro" id="IPR002323">
    <property type="entry name" value="Cyt_CIE"/>
</dbReference>
<dbReference type="InterPro" id="IPR009056">
    <property type="entry name" value="Cyt_c-like_dom"/>
</dbReference>
<reference evidence="9 10" key="1">
    <citation type="submission" date="2024-03" db="EMBL/GenBank/DDBJ databases">
        <title>High-quality draft genome sequence of Oceanobacter sp. wDCs-4.</title>
        <authorList>
            <person name="Dong C."/>
        </authorList>
    </citation>
    <scope>NUCLEOTIDE SEQUENCE [LARGE SCALE GENOMIC DNA]</scope>
    <source>
        <strain evidence="10">wDCs-4</strain>
    </source>
</reference>
<dbReference type="PANTHER" id="PTHR40942:SF2">
    <property type="entry name" value="CYTOCHROME-RELATED"/>
    <property type="match status" value="1"/>
</dbReference>
<evidence type="ECO:0000256" key="7">
    <source>
        <dbReference type="SAM" id="SignalP"/>
    </source>
</evidence>
<evidence type="ECO:0000256" key="4">
    <source>
        <dbReference type="ARBA" id="ARBA00022982"/>
    </source>
</evidence>
<feature type="chain" id="PRO_5045145190" evidence="7">
    <location>
        <begin position="22"/>
        <end position="134"/>
    </location>
</feature>
<keyword evidence="7" id="KW-0732">Signal</keyword>
<sequence length="134" mass="13731">MKHLKALILVAATLLVSQAFAATATNEDKIRERIAPVGDVCVGAECGGAVVVAAGPRSGGDVYGGACFACHDAGILGAPKKGDTAAWDARLEKGFDATLHNAVQGLNSMPPKGNCMNCSDDELLAAIKFMSGRE</sequence>
<dbReference type="SUPFAM" id="SSF46626">
    <property type="entry name" value="Cytochrome c"/>
    <property type="match status" value="1"/>
</dbReference>
<dbReference type="InterPro" id="IPR036909">
    <property type="entry name" value="Cyt_c-like_dom_sf"/>
</dbReference>
<dbReference type="Proteomes" id="UP001620597">
    <property type="component" value="Unassembled WGS sequence"/>
</dbReference>
<dbReference type="PRINTS" id="PR00607">
    <property type="entry name" value="CYTCHROMECIE"/>
</dbReference>
<dbReference type="PANTHER" id="PTHR40942">
    <property type="match status" value="1"/>
</dbReference>
<proteinExistence type="predicted"/>
<evidence type="ECO:0000256" key="5">
    <source>
        <dbReference type="ARBA" id="ARBA00023004"/>
    </source>
</evidence>
<dbReference type="RefSeq" id="WP_416205097.1">
    <property type="nucleotide sequence ID" value="NZ_JBBKTX010000004.1"/>
</dbReference>
<keyword evidence="10" id="KW-1185">Reference proteome</keyword>
<keyword evidence="5 6" id="KW-0408">Iron</keyword>
<keyword evidence="4" id="KW-0249">Electron transport</keyword>
<dbReference type="Pfam" id="PF13442">
    <property type="entry name" value="Cytochrome_CBB3"/>
    <property type="match status" value="1"/>
</dbReference>
<gene>
    <name evidence="9" type="ORF">WG929_04675</name>
</gene>
<evidence type="ECO:0000313" key="9">
    <source>
        <dbReference type="EMBL" id="MFK4751702.1"/>
    </source>
</evidence>
<keyword evidence="2 6" id="KW-0349">Heme</keyword>